<gene>
    <name evidence="1" type="ORF">GCM10010470_49910</name>
</gene>
<keyword evidence="2" id="KW-1185">Reference proteome</keyword>
<dbReference type="Proteomes" id="UP001500979">
    <property type="component" value="Unassembled WGS sequence"/>
</dbReference>
<sequence>MTDWQKLRELIEGNDPEAVKAAVLDLDPDQRRALAKPLTDYERELRREGRRWLKGPALSIAGAAVLSAATLGPWLSRDSVASVPRRPEAYRSPHERTPEEWREFHRAPSIADHVLEVLRARDVPWLPDLAFRLAERMRPRNPVYSQNGHDMAWLVTELAGDELPTSDGYVFHAAVWWLRRGTKGIARAVREDPRMLPLIPRLFEVDNAARQFGESWPDALGELADEGVVDRALLLDGCLARLQRGGTQSALAGLARLHARLAPNLDEVAPRAADYAALVPDSPSPIATVALEQLRALDDEGRLDPDIVVDVSRAVFVRREKKLIRAQLSWLDKVVERAPDAVAAVAPAFGHDAHDVQERAVKLVLKHGVTASARDELSSAATALAPDLRERLAGVLGAVDAEPEPLFELSAAPRAAMPPPLASADEVASVQAGLLRNFWEQVDVVEVERVLAGLVEFAWSDRDALRAAFANSRIEPGLPTWDAERRWHSPSELGEIVAIVGGVLDECRGGLADPVPELPGDREWRSLLTEHVNRLTLWMERLHEISLGVVHAPRPFLLATPTETGGLIAPEVLADRLEEAARQGFSPWPFDFTQALLRLPRTADPATVDRMRGLGDAGARAAEWIDQGGLGELRTKRVVSQVRVYSYRPNPTYQDRTRVEVEYPDSPVRLGNIAIDHEYWRGCWPSVLPAHRDVIAAELVPALEGDGKRMGPLLPLLAEGYGPIGDGMNTALALGLGMAEADDRAHAVDALITLAGRGEFDGPGLGEAVGHLVSRDELVLSRVVAALGDAARSGVPVWSAVSAALSALLPHDGERPRSGLADLIALGVDTCEVGEPVPGLAEVAGRKGSSRFVKEARRLHARLAG</sequence>
<accession>A0ABN3VJD4</accession>
<evidence type="ECO:0000313" key="1">
    <source>
        <dbReference type="EMBL" id="GAA2808688.1"/>
    </source>
</evidence>
<name>A0ABN3VJD4_9PSEU</name>
<protein>
    <submittedName>
        <fullName evidence="1">DUF6493 family protein</fullName>
    </submittedName>
</protein>
<dbReference type="RefSeq" id="WP_344683643.1">
    <property type="nucleotide sequence ID" value="NZ_BAAAUX010000020.1"/>
</dbReference>
<evidence type="ECO:0000313" key="2">
    <source>
        <dbReference type="Proteomes" id="UP001500979"/>
    </source>
</evidence>
<proteinExistence type="predicted"/>
<comment type="caution">
    <text evidence="1">The sequence shown here is derived from an EMBL/GenBank/DDBJ whole genome shotgun (WGS) entry which is preliminary data.</text>
</comment>
<organism evidence="1 2">
    <name type="scientific">Saccharopolyspora taberi</name>
    <dbReference type="NCBI Taxonomy" id="60895"/>
    <lineage>
        <taxon>Bacteria</taxon>
        <taxon>Bacillati</taxon>
        <taxon>Actinomycetota</taxon>
        <taxon>Actinomycetes</taxon>
        <taxon>Pseudonocardiales</taxon>
        <taxon>Pseudonocardiaceae</taxon>
        <taxon>Saccharopolyspora</taxon>
    </lineage>
</organism>
<reference evidence="1 2" key="1">
    <citation type="journal article" date="2019" name="Int. J. Syst. Evol. Microbiol.">
        <title>The Global Catalogue of Microorganisms (GCM) 10K type strain sequencing project: providing services to taxonomists for standard genome sequencing and annotation.</title>
        <authorList>
            <consortium name="The Broad Institute Genomics Platform"/>
            <consortium name="The Broad Institute Genome Sequencing Center for Infectious Disease"/>
            <person name="Wu L."/>
            <person name="Ma J."/>
        </authorList>
    </citation>
    <scope>NUCLEOTIDE SEQUENCE [LARGE SCALE GENOMIC DNA]</scope>
    <source>
        <strain evidence="1 2">JCM 9383</strain>
    </source>
</reference>
<dbReference type="EMBL" id="BAAAUX010000020">
    <property type="protein sequence ID" value="GAA2808688.1"/>
    <property type="molecule type" value="Genomic_DNA"/>
</dbReference>